<keyword evidence="2" id="KW-1185">Reference proteome</keyword>
<dbReference type="EMBL" id="CP016033">
    <property type="protein sequence ID" value="ANK12813.1"/>
    <property type="molecule type" value="Genomic_DNA"/>
</dbReference>
<name>A0A192D2V3_9SPHN</name>
<dbReference type="AlphaFoldDB" id="A0A192D2V3"/>
<protein>
    <submittedName>
        <fullName evidence="1">Uncharacterized protein</fullName>
    </submittedName>
</protein>
<organism evidence="1 2">
    <name type="scientific">Erythrobacter neustonensis</name>
    <dbReference type="NCBI Taxonomy" id="1112"/>
    <lineage>
        <taxon>Bacteria</taxon>
        <taxon>Pseudomonadati</taxon>
        <taxon>Pseudomonadota</taxon>
        <taxon>Alphaproteobacteria</taxon>
        <taxon>Sphingomonadales</taxon>
        <taxon>Erythrobacteraceae</taxon>
        <taxon>Erythrobacter/Porphyrobacter group</taxon>
        <taxon>Erythrobacter</taxon>
    </lineage>
</organism>
<evidence type="ECO:0000313" key="1">
    <source>
        <dbReference type="EMBL" id="ANK12813.1"/>
    </source>
</evidence>
<sequence>MATNITSAEELARAHRDGKIAAETFDETLRELVESIVAADAVEVLARAGFHLLMRGPDRPEQVGKEGVELSHLELIQALALSTARGGGEADTDYPAITSRVLNLIGRNVAAYRDRTKLKLNGDQAHDERTRLLALIQSWTLAVRGARHEFQTRRYAFALAKIVDASFHHHHGCTATSWVQAIGRFYDLVEERLQAERASLRRWVRKKSGIAMIHAFVEGLDDTMAAEISTAAMPYRYDRDHVTALLINRFEQRLSGAFTLRYEDLVGETPTKERDALICLLRRCALRFGEVDNSALERLHLDNPVRMRPFIELDAKSFFCPVPHILGVQMSEILEDLCGINLTLKEKAEKARADLLEEQLADVVRRFLPSAQVREKVKWSEDGGITTWESDLVAVIDKTVLVFEAKSAKISSAARRGAVNSLKDALKELVVKPSRQSLRFKARVNNADDPLQFDTAQGPFTIDAGAIRAVIRVNILQDPVGPLSSHWPQLARAGFVPAELDIAPSMTVFDLETVFETLSLEIERCHYLARRAELERNAVYTADELDLLAVYQEHQFNIGEAEFDGTRLEWYGASLRLTPEYSARRAEGTLSVQMQRTGFWTGMLVSLEQKREVGWIRLGHRLLNANVNVQRRVERLYQKGMQAVSRDPGKFFTSGVSFGSRFRLDTISVSVGAPDSPEQFEANLQYAAKSAFEQGGQNSLLAVYWFVPKSGEAYDFIGVMGRQRTASGVVREV</sequence>
<gene>
    <name evidence="1" type="ORF">A9D12_07485</name>
</gene>
<accession>A0A192D2V3</accession>
<reference evidence="1 2" key="1">
    <citation type="submission" date="2016-05" db="EMBL/GenBank/DDBJ databases">
        <title>Compelete Genome Sequence of Bacteriochlorophyll-Synthesizing Bacterium Porphyrobacter neustonensis DSM 9434.</title>
        <authorList>
            <person name="Shi X.-L."/>
            <person name="Wu Y.-H."/>
            <person name="Cheng H."/>
            <person name="Xu L."/>
            <person name="Zhang X.-Q."/>
            <person name="Wang C.-S."/>
            <person name="Xu X.-W."/>
        </authorList>
    </citation>
    <scope>NUCLEOTIDE SEQUENCE [LARGE SCALE GENOMIC DNA]</scope>
    <source>
        <strain evidence="1 2">DSM 9434</strain>
    </source>
</reference>
<dbReference type="KEGG" id="pns:A9D12_07485"/>
<dbReference type="RefSeq" id="WP_068350723.1">
    <property type="nucleotide sequence ID" value="NZ_CP016033.1"/>
</dbReference>
<dbReference type="OrthoDB" id="787523at2"/>
<dbReference type="Proteomes" id="UP000078263">
    <property type="component" value="Chromosome"/>
</dbReference>
<evidence type="ECO:0000313" key="2">
    <source>
        <dbReference type="Proteomes" id="UP000078263"/>
    </source>
</evidence>
<proteinExistence type="predicted"/>